<sequence>MTYSPRRLLSRLWTGRPQARPVSGAALLPRRAAITIVGLGVLGTAGIAAGGQACTASRARARVARTFPFAPDEAHRIGLAALSSGAVPTELGALRLAALAGLAARGGAGGEARAVERAIRAEFTERRTLRLANWVVSETEARLLALHVLTMRASA</sequence>
<organism evidence="1 2">
    <name type="scientific">Parvularcula dongshanensis</name>
    <dbReference type="NCBI Taxonomy" id="1173995"/>
    <lineage>
        <taxon>Bacteria</taxon>
        <taxon>Pseudomonadati</taxon>
        <taxon>Pseudomonadota</taxon>
        <taxon>Alphaproteobacteria</taxon>
        <taxon>Parvularculales</taxon>
        <taxon>Parvularculaceae</taxon>
        <taxon>Parvularcula</taxon>
    </lineage>
</organism>
<dbReference type="EMBL" id="JACHOB010000006">
    <property type="protein sequence ID" value="MBB4660186.1"/>
    <property type="molecule type" value="Genomic_DNA"/>
</dbReference>
<protein>
    <submittedName>
        <fullName evidence="1">Uncharacterized protein</fullName>
    </submittedName>
</protein>
<evidence type="ECO:0000313" key="1">
    <source>
        <dbReference type="EMBL" id="MBB4660186.1"/>
    </source>
</evidence>
<comment type="caution">
    <text evidence="1">The sequence shown here is derived from an EMBL/GenBank/DDBJ whole genome shotgun (WGS) entry which is preliminary data.</text>
</comment>
<reference evidence="1 2" key="1">
    <citation type="submission" date="2020-08" db="EMBL/GenBank/DDBJ databases">
        <title>Genomic Encyclopedia of Type Strains, Phase IV (KMG-IV): sequencing the most valuable type-strain genomes for metagenomic binning, comparative biology and taxonomic classification.</title>
        <authorList>
            <person name="Goeker M."/>
        </authorList>
    </citation>
    <scope>NUCLEOTIDE SEQUENCE [LARGE SCALE GENOMIC DNA]</scope>
    <source>
        <strain evidence="1 2">DSM 102850</strain>
    </source>
</reference>
<keyword evidence="2" id="KW-1185">Reference proteome</keyword>
<dbReference type="AlphaFoldDB" id="A0A840I5F7"/>
<evidence type="ECO:0000313" key="2">
    <source>
        <dbReference type="Proteomes" id="UP000563524"/>
    </source>
</evidence>
<gene>
    <name evidence="1" type="ORF">GGQ59_002730</name>
</gene>
<proteinExistence type="predicted"/>
<name>A0A840I5F7_9PROT</name>
<dbReference type="Proteomes" id="UP000563524">
    <property type="component" value="Unassembled WGS sequence"/>
</dbReference>
<dbReference type="RefSeq" id="WP_183819512.1">
    <property type="nucleotide sequence ID" value="NZ_JACHOB010000006.1"/>
</dbReference>
<accession>A0A840I5F7</accession>